<keyword evidence="1" id="KW-1133">Transmembrane helix</keyword>
<keyword evidence="1" id="KW-0472">Membrane</keyword>
<organism evidence="2">
    <name type="scientific">Pararge aegeria</name>
    <name type="common">speckled wood butterfly</name>
    <dbReference type="NCBI Taxonomy" id="116150"/>
    <lineage>
        <taxon>Eukaryota</taxon>
        <taxon>Metazoa</taxon>
        <taxon>Ecdysozoa</taxon>
        <taxon>Arthropoda</taxon>
        <taxon>Hexapoda</taxon>
        <taxon>Insecta</taxon>
        <taxon>Pterygota</taxon>
        <taxon>Neoptera</taxon>
        <taxon>Endopterygota</taxon>
        <taxon>Lepidoptera</taxon>
        <taxon>Glossata</taxon>
        <taxon>Ditrysia</taxon>
        <taxon>Papilionoidea</taxon>
        <taxon>Nymphalidae</taxon>
        <taxon>Satyrinae</taxon>
        <taxon>Satyrini</taxon>
        <taxon>Parargina</taxon>
        <taxon>Pararge</taxon>
    </lineage>
</organism>
<name>S4P7C8_9NEOP</name>
<keyword evidence="1" id="KW-0812">Transmembrane</keyword>
<reference evidence="2" key="2">
    <citation type="submission" date="2013-05" db="EMBL/GenBank/DDBJ databases">
        <authorList>
            <person name="Carter J.-M."/>
            <person name="Baker S.C."/>
            <person name="Pink R."/>
            <person name="Carter D.R.F."/>
            <person name="Collins A."/>
            <person name="Tomlin J."/>
            <person name="Gibbs M."/>
            <person name="Breuker C.J."/>
        </authorList>
    </citation>
    <scope>NUCLEOTIDE SEQUENCE</scope>
    <source>
        <tissue evidence="2">Ovary</tissue>
    </source>
</reference>
<dbReference type="AlphaFoldDB" id="S4P7C8"/>
<accession>S4P7C8</accession>
<proteinExistence type="predicted"/>
<feature type="transmembrane region" description="Helical" evidence="1">
    <location>
        <begin position="31"/>
        <end position="54"/>
    </location>
</feature>
<dbReference type="EMBL" id="GAIX01006436">
    <property type="protein sequence ID" value="JAA86124.1"/>
    <property type="molecule type" value="Transcribed_RNA"/>
</dbReference>
<evidence type="ECO:0000313" key="2">
    <source>
        <dbReference type="EMBL" id="JAA86124.1"/>
    </source>
</evidence>
<reference evidence="2" key="1">
    <citation type="journal article" date="2013" name="BMC Genomics">
        <title>Unscrambling butterfly oogenesis.</title>
        <authorList>
            <person name="Carter J.M."/>
            <person name="Baker S.C."/>
            <person name="Pink R."/>
            <person name="Carter D.R."/>
            <person name="Collins A."/>
            <person name="Tomlin J."/>
            <person name="Gibbs M."/>
            <person name="Breuker C.J."/>
        </authorList>
    </citation>
    <scope>NUCLEOTIDE SEQUENCE</scope>
    <source>
        <tissue evidence="2">Ovary</tissue>
    </source>
</reference>
<sequence>MQILVYKSGNRHKTTLICCELAKNKKLLLSYVLSCLSLTMVKYITYAPFLFFFLHMNAHNYEIFDLI</sequence>
<evidence type="ECO:0000256" key="1">
    <source>
        <dbReference type="SAM" id="Phobius"/>
    </source>
</evidence>
<protein>
    <submittedName>
        <fullName evidence="2">Uncharacterized protein</fullName>
    </submittedName>
</protein>